<dbReference type="InterPro" id="IPR036388">
    <property type="entry name" value="WH-like_DNA-bd_sf"/>
</dbReference>
<dbReference type="Pfam" id="PF04337">
    <property type="entry name" value="DUF480"/>
    <property type="match status" value="1"/>
</dbReference>
<proteinExistence type="inferred from homology"/>
<dbReference type="Gene3D" id="1.10.10.10">
    <property type="entry name" value="Winged helix-like DNA-binding domain superfamily/Winged helix DNA-binding domain"/>
    <property type="match status" value="2"/>
</dbReference>
<dbReference type="SUPFAM" id="SSF46785">
    <property type="entry name" value="Winged helix' DNA-binding domain"/>
    <property type="match status" value="2"/>
</dbReference>
<evidence type="ECO:0000256" key="2">
    <source>
        <dbReference type="SAM" id="MobiDB-lite"/>
    </source>
</evidence>
<dbReference type="InterPro" id="IPR011322">
    <property type="entry name" value="N-reg_PII-like_a/b"/>
</dbReference>
<evidence type="ECO:0000256" key="1">
    <source>
        <dbReference type="ARBA" id="ARBA00010169"/>
    </source>
</evidence>
<protein>
    <submittedName>
        <fullName evidence="3">UPF0502 protein RB6530</fullName>
    </submittedName>
</protein>
<evidence type="ECO:0000313" key="4">
    <source>
        <dbReference type="Proteomes" id="UP001642464"/>
    </source>
</evidence>
<dbReference type="Pfam" id="PF03091">
    <property type="entry name" value="CutA1"/>
    <property type="match status" value="1"/>
</dbReference>
<gene>
    <name evidence="3" type="ORF">SCF082_LOCUS4629</name>
</gene>
<feature type="compositionally biased region" description="Basic and acidic residues" evidence="2">
    <location>
        <begin position="299"/>
        <end position="312"/>
    </location>
</feature>
<comment type="caution">
    <text evidence="3">The sequence shown here is derived from an EMBL/GenBank/DDBJ whole genome shotgun (WGS) entry which is preliminary data.</text>
</comment>
<feature type="region of interest" description="Disordered" evidence="2">
    <location>
        <begin position="299"/>
        <end position="328"/>
    </location>
</feature>
<sequence>MEEMSVVYMTASDRDEALKLARVVVEEQLVACANIHSEVTSVYRWEGKVEESPEAVVSMKTRSVLVPQVIERLSALHSYDCPCVVSWPLSAGHGPYLNWLRDQTASQANPGMNEDVKQEGDDWAPVRELTKPQRRILGVLLEKAYTTAEYYPLTLKATTTGANQKSNRSPVTNYTEDAVFEVLEELRELGLVSVVHTEGGRAERYRHNMRKRYSFTEPQLAILTELLLRGRQQVGELRSRASRMVPIESLDELRKQLRELIELGYVQSSGAVERRGVEVDHNFYAEQEGRRLESLPAAREDEPAIQQPEDRPNTAVVSQPAAPQAASDEVQAELRELRQESAALRAEVEALRASLESVRDEFSELKRELGV</sequence>
<dbReference type="InterPro" id="IPR015867">
    <property type="entry name" value="N-reg_PII/ATP_PRibTrfase_C"/>
</dbReference>
<dbReference type="PANTHER" id="PTHR38768:SF1">
    <property type="entry name" value="UPF0502 PROTEIN YCEH"/>
    <property type="match status" value="1"/>
</dbReference>
<accession>A0ABP0I3C2</accession>
<dbReference type="PANTHER" id="PTHR38768">
    <property type="entry name" value="UPF0502 PROTEIN YCEH"/>
    <property type="match status" value="1"/>
</dbReference>
<name>A0ABP0I3C2_9DINO</name>
<comment type="similarity">
    <text evidence="1">Belongs to the CutA family.</text>
</comment>
<dbReference type="Gene3D" id="3.30.70.120">
    <property type="match status" value="1"/>
</dbReference>
<dbReference type="InterPro" id="IPR004323">
    <property type="entry name" value="Ion_tolerance_CutA"/>
</dbReference>
<dbReference type="Proteomes" id="UP001642464">
    <property type="component" value="Unassembled WGS sequence"/>
</dbReference>
<feature type="compositionally biased region" description="Low complexity" evidence="2">
    <location>
        <begin position="315"/>
        <end position="327"/>
    </location>
</feature>
<dbReference type="SUPFAM" id="SSF54913">
    <property type="entry name" value="GlnB-like"/>
    <property type="match status" value="1"/>
</dbReference>
<reference evidence="3 4" key="1">
    <citation type="submission" date="2024-02" db="EMBL/GenBank/DDBJ databases">
        <authorList>
            <person name="Chen Y."/>
            <person name="Shah S."/>
            <person name="Dougan E. K."/>
            <person name="Thang M."/>
            <person name="Chan C."/>
        </authorList>
    </citation>
    <scope>NUCLEOTIDE SEQUENCE [LARGE SCALE GENOMIC DNA]</scope>
</reference>
<dbReference type="InterPro" id="IPR036390">
    <property type="entry name" value="WH_DNA-bd_sf"/>
</dbReference>
<evidence type="ECO:0000313" key="3">
    <source>
        <dbReference type="EMBL" id="CAK8996067.1"/>
    </source>
</evidence>
<dbReference type="EMBL" id="CAXAMM010002418">
    <property type="protein sequence ID" value="CAK8996067.1"/>
    <property type="molecule type" value="Genomic_DNA"/>
</dbReference>
<keyword evidence="4" id="KW-1185">Reference proteome</keyword>
<organism evidence="3 4">
    <name type="scientific">Durusdinium trenchii</name>
    <dbReference type="NCBI Taxonomy" id="1381693"/>
    <lineage>
        <taxon>Eukaryota</taxon>
        <taxon>Sar</taxon>
        <taxon>Alveolata</taxon>
        <taxon>Dinophyceae</taxon>
        <taxon>Suessiales</taxon>
        <taxon>Symbiodiniaceae</taxon>
        <taxon>Durusdinium</taxon>
    </lineage>
</organism>
<dbReference type="InterPro" id="IPR007432">
    <property type="entry name" value="DUF480"/>
</dbReference>